<evidence type="ECO:0000256" key="1">
    <source>
        <dbReference type="ARBA" id="ARBA00002151"/>
    </source>
</evidence>
<evidence type="ECO:0000256" key="6">
    <source>
        <dbReference type="ARBA" id="ARBA00022619"/>
    </source>
</evidence>
<dbReference type="EC" id="3.5.4.26" evidence="13"/>
<feature type="binding site" evidence="15">
    <location>
        <position position="165"/>
    </location>
    <ligand>
        <name>NADP(+)</name>
        <dbReference type="ChEBI" id="CHEBI:58349"/>
    </ligand>
</feature>
<dbReference type="InterPro" id="IPR002734">
    <property type="entry name" value="RibDG_C"/>
</dbReference>
<comment type="cofactor">
    <cofactor evidence="13 16">
        <name>Zn(2+)</name>
        <dbReference type="ChEBI" id="CHEBI:29105"/>
    </cofactor>
    <text evidence="13 16">Binds 1 zinc ion.</text>
</comment>
<keyword evidence="9 13" id="KW-0862">Zinc</keyword>
<dbReference type="OrthoDB" id="9800865at2"/>
<evidence type="ECO:0000256" key="14">
    <source>
        <dbReference type="PIRSR" id="PIRSR006769-1"/>
    </source>
</evidence>
<keyword evidence="7 13" id="KW-0479">Metal-binding</keyword>
<gene>
    <name evidence="18" type="ORF">SAMN02910344_02053</name>
</gene>
<comment type="similarity">
    <text evidence="5 13">In the C-terminal section; belongs to the HTP reductase family.</text>
</comment>
<dbReference type="FunFam" id="3.40.140.10:FF:000025">
    <property type="entry name" value="Riboflavin biosynthesis protein RibD"/>
    <property type="match status" value="1"/>
</dbReference>
<feature type="binding site" evidence="16">
    <location>
        <position position="95"/>
    </location>
    <ligand>
        <name>Zn(2+)</name>
        <dbReference type="ChEBI" id="CHEBI:29105"/>
        <note>catalytic</note>
    </ligand>
</feature>
<keyword evidence="10 13" id="KW-0521">NADP</keyword>
<reference evidence="18 19" key="1">
    <citation type="submission" date="2016-10" db="EMBL/GenBank/DDBJ databases">
        <authorList>
            <person name="Varghese N."/>
            <person name="Submissions S."/>
        </authorList>
    </citation>
    <scope>NUCLEOTIDE SEQUENCE [LARGE SCALE GENOMIC DNA]</scope>
    <source>
        <strain evidence="18 19">DSM 1361</strain>
    </source>
</reference>
<comment type="function">
    <text evidence="1 13">Converts 2,5-diamino-6-(ribosylamino)-4(3h)-pyrimidinone 5'-phosphate into 5-amino-6-(ribosylamino)-2,4(1h,3h)-pyrimidinedione 5'-phosphate.</text>
</comment>
<comment type="catalytic activity">
    <reaction evidence="13">
        <text>5-amino-6-(5-phospho-D-ribitylamino)uracil + NADP(+) = 5-amino-6-(5-phospho-D-ribosylamino)uracil + NADPH + H(+)</text>
        <dbReference type="Rhea" id="RHEA:17845"/>
        <dbReference type="ChEBI" id="CHEBI:15378"/>
        <dbReference type="ChEBI" id="CHEBI:57783"/>
        <dbReference type="ChEBI" id="CHEBI:58349"/>
        <dbReference type="ChEBI" id="CHEBI:58421"/>
        <dbReference type="ChEBI" id="CHEBI:58453"/>
        <dbReference type="EC" id="1.1.1.193"/>
    </reaction>
</comment>
<feature type="binding site" evidence="16">
    <location>
        <position position="86"/>
    </location>
    <ligand>
        <name>Zn(2+)</name>
        <dbReference type="ChEBI" id="CHEBI:29105"/>
        <note>catalytic</note>
    </ligand>
</feature>
<dbReference type="PROSITE" id="PS00903">
    <property type="entry name" value="CYT_DCMP_DEAMINASES_1"/>
    <property type="match status" value="1"/>
</dbReference>
<evidence type="ECO:0000256" key="7">
    <source>
        <dbReference type="ARBA" id="ARBA00022723"/>
    </source>
</evidence>
<keyword evidence="19" id="KW-1185">Reference proteome</keyword>
<evidence type="ECO:0000256" key="5">
    <source>
        <dbReference type="ARBA" id="ARBA00007417"/>
    </source>
</evidence>
<dbReference type="Gene3D" id="3.40.430.10">
    <property type="entry name" value="Dihydrofolate Reductase, subunit A"/>
    <property type="match status" value="1"/>
</dbReference>
<dbReference type="GO" id="GO:0008835">
    <property type="term" value="F:diaminohydroxyphosphoribosylaminopyrimidine deaminase activity"/>
    <property type="evidence" value="ECO:0007669"/>
    <property type="project" value="UniProtKB-EC"/>
</dbReference>
<protein>
    <recommendedName>
        <fullName evidence="13">Riboflavin biosynthesis protein RibD</fullName>
    </recommendedName>
    <domain>
        <recommendedName>
            <fullName evidence="13">Diaminohydroxyphosphoribosylaminopyrimidine deaminase</fullName>
            <shortName evidence="13">DRAP deaminase</shortName>
            <ecNumber evidence="13">3.5.4.26</ecNumber>
        </recommendedName>
        <alternativeName>
            <fullName evidence="13">Riboflavin-specific deaminase</fullName>
        </alternativeName>
    </domain>
    <domain>
        <recommendedName>
            <fullName evidence="13">5-amino-6-(5-phosphoribosylamino)uracil reductase</fullName>
            <ecNumber evidence="13">1.1.1.193</ecNumber>
        </recommendedName>
        <alternativeName>
            <fullName evidence="13">HTP reductase</fullName>
        </alternativeName>
    </domain>
</protein>
<dbReference type="PANTHER" id="PTHR38011">
    <property type="entry name" value="DIHYDROFOLATE REDUCTASE FAMILY PROTEIN (AFU_ORTHOLOGUE AFUA_8G06820)"/>
    <property type="match status" value="1"/>
</dbReference>
<dbReference type="EC" id="1.1.1.193" evidence="13"/>
<evidence type="ECO:0000256" key="11">
    <source>
        <dbReference type="ARBA" id="ARBA00023002"/>
    </source>
</evidence>
<comment type="similarity">
    <text evidence="4 13">In the N-terminal section; belongs to the cytidine and deoxycytidylate deaminase family.</text>
</comment>
<evidence type="ECO:0000256" key="16">
    <source>
        <dbReference type="PIRSR" id="PIRSR006769-3"/>
    </source>
</evidence>
<evidence type="ECO:0000256" key="10">
    <source>
        <dbReference type="ARBA" id="ARBA00022857"/>
    </source>
</evidence>
<keyword evidence="6 13" id="KW-0686">Riboflavin biosynthesis</keyword>
<sequence>MTISNLQQETDQSFMLQALALAEKGKYSTLPNPCVGCILTKNGIIIGSGFHKKAGTGHAEVNALADARNKGNDTSGSTAYVTLEPCSHFGLTPPCAVALVKAGVKRVVCAMTDPNPLVSGKGFDILRDAGIEVIVGICEHQARRINVPFLYAMEHEIPYVTQKMGISLDGRIALKNGASKWITSAESRADVQTLRAQHQAILTTAATVIADDPSMNVRTDEFPKTVKLSVPEEYVVRPLKVIVDKRKVLTLKEKIFSSSGDVLLVYPSDNRDVSEKKLTEKINVLYVPAVNNSDDLDIEQVLKYLHSIKIRNVLIESGPKFCKFMLSHNLINSLILYIAPKLLGDDAISFCKLEGYESMDEINSLKLAKCTQIGNDIKLEYIIKE</sequence>
<proteinExistence type="inferred from homology"/>
<evidence type="ECO:0000313" key="19">
    <source>
        <dbReference type="Proteomes" id="UP000243745"/>
    </source>
</evidence>
<feature type="domain" description="CMP/dCMP-type deaminase" evidence="17">
    <location>
        <begin position="9"/>
        <end position="133"/>
    </location>
</feature>
<comment type="catalytic activity">
    <reaction evidence="13">
        <text>2,5-diamino-6-hydroxy-4-(5-phosphoribosylamino)-pyrimidine + H2O + H(+) = 5-amino-6-(5-phospho-D-ribosylamino)uracil + NH4(+)</text>
        <dbReference type="Rhea" id="RHEA:21868"/>
        <dbReference type="ChEBI" id="CHEBI:15377"/>
        <dbReference type="ChEBI" id="CHEBI:15378"/>
        <dbReference type="ChEBI" id="CHEBI:28938"/>
        <dbReference type="ChEBI" id="CHEBI:58453"/>
        <dbReference type="ChEBI" id="CHEBI:58614"/>
        <dbReference type="EC" id="3.5.4.26"/>
    </reaction>
</comment>
<dbReference type="Proteomes" id="UP000243745">
    <property type="component" value="Unassembled WGS sequence"/>
</dbReference>
<evidence type="ECO:0000256" key="13">
    <source>
        <dbReference type="PIRNR" id="PIRNR006769"/>
    </source>
</evidence>
<dbReference type="AlphaFoldDB" id="A0A662ZJL8"/>
<accession>A0A662ZJL8</accession>
<feature type="binding site" evidence="15">
    <location>
        <position position="316"/>
    </location>
    <ligand>
        <name>substrate</name>
    </ligand>
</feature>
<keyword evidence="12" id="KW-0511">Multifunctional enzyme</keyword>
<name>A0A662ZJL8_9GAMM</name>
<dbReference type="InterPro" id="IPR002125">
    <property type="entry name" value="CMP_dCMP_dom"/>
</dbReference>
<dbReference type="Pfam" id="PF01872">
    <property type="entry name" value="RibD_C"/>
    <property type="match status" value="1"/>
</dbReference>
<dbReference type="PROSITE" id="PS51747">
    <property type="entry name" value="CYT_DCMP_DEAMINASES_2"/>
    <property type="match status" value="1"/>
</dbReference>
<evidence type="ECO:0000256" key="12">
    <source>
        <dbReference type="ARBA" id="ARBA00023268"/>
    </source>
</evidence>
<evidence type="ECO:0000256" key="4">
    <source>
        <dbReference type="ARBA" id="ARBA00005259"/>
    </source>
</evidence>
<evidence type="ECO:0000259" key="17">
    <source>
        <dbReference type="PROSITE" id="PS51747"/>
    </source>
</evidence>
<dbReference type="InterPro" id="IPR050765">
    <property type="entry name" value="Riboflavin_Biosynth_HTPR"/>
</dbReference>
<dbReference type="InterPro" id="IPR024072">
    <property type="entry name" value="DHFR-like_dom_sf"/>
</dbReference>
<keyword evidence="8 13" id="KW-0378">Hydrolase</keyword>
<dbReference type="InterPro" id="IPR004794">
    <property type="entry name" value="Eubact_RibD"/>
</dbReference>
<evidence type="ECO:0000313" key="18">
    <source>
        <dbReference type="EMBL" id="SFP68305.1"/>
    </source>
</evidence>
<dbReference type="UniPathway" id="UPA00275">
    <property type="reaction ID" value="UER00401"/>
</dbReference>
<feature type="binding site" evidence="15">
    <location>
        <position position="179"/>
    </location>
    <ligand>
        <name>substrate</name>
    </ligand>
</feature>
<feature type="binding site" evidence="15">
    <location>
        <position position="207"/>
    </location>
    <ligand>
        <name>NADP(+)</name>
        <dbReference type="ChEBI" id="CHEBI:58349"/>
    </ligand>
</feature>
<dbReference type="CDD" id="cd01284">
    <property type="entry name" value="Riboflavin_deaminase-reductase"/>
    <property type="match status" value="1"/>
</dbReference>
<dbReference type="Gene3D" id="3.40.140.10">
    <property type="entry name" value="Cytidine Deaminase, domain 2"/>
    <property type="match status" value="1"/>
</dbReference>
<dbReference type="GO" id="GO:0008270">
    <property type="term" value="F:zinc ion binding"/>
    <property type="evidence" value="ECO:0007669"/>
    <property type="project" value="InterPro"/>
</dbReference>
<dbReference type="InterPro" id="IPR016193">
    <property type="entry name" value="Cytidine_deaminase-like"/>
</dbReference>
<keyword evidence="11 13" id="KW-0560">Oxidoreductase</keyword>
<dbReference type="GO" id="GO:0050661">
    <property type="term" value="F:NADP binding"/>
    <property type="evidence" value="ECO:0007669"/>
    <property type="project" value="InterPro"/>
</dbReference>
<dbReference type="Pfam" id="PF00383">
    <property type="entry name" value="dCMP_cyt_deam_1"/>
    <property type="match status" value="1"/>
</dbReference>
<dbReference type="RefSeq" id="WP_093143392.1">
    <property type="nucleotide sequence ID" value="NZ_FOXF01000055.1"/>
</dbReference>
<dbReference type="PIRSF" id="PIRSF006769">
    <property type="entry name" value="RibD"/>
    <property type="match status" value="1"/>
</dbReference>
<feature type="binding site" evidence="15">
    <location>
        <position position="181"/>
    </location>
    <ligand>
        <name>NADP(+)</name>
        <dbReference type="ChEBI" id="CHEBI:58349"/>
    </ligand>
</feature>
<evidence type="ECO:0000256" key="9">
    <source>
        <dbReference type="ARBA" id="ARBA00022833"/>
    </source>
</evidence>
<evidence type="ECO:0000256" key="15">
    <source>
        <dbReference type="PIRSR" id="PIRSR006769-2"/>
    </source>
</evidence>
<evidence type="ECO:0000256" key="2">
    <source>
        <dbReference type="ARBA" id="ARBA00004882"/>
    </source>
</evidence>
<dbReference type="GO" id="GO:0009231">
    <property type="term" value="P:riboflavin biosynthetic process"/>
    <property type="evidence" value="ECO:0007669"/>
    <property type="project" value="UniProtKB-UniPathway"/>
</dbReference>
<comment type="pathway">
    <text evidence="3 13">Cofactor biosynthesis; riboflavin biosynthesis; 5-amino-6-(D-ribitylamino)uracil from GTP: step 3/4.</text>
</comment>
<dbReference type="InterPro" id="IPR016192">
    <property type="entry name" value="APOBEC/CMP_deaminase_Zn-bd"/>
</dbReference>
<dbReference type="EMBL" id="FOXF01000055">
    <property type="protein sequence ID" value="SFP68305.1"/>
    <property type="molecule type" value="Genomic_DNA"/>
</dbReference>
<feature type="binding site" evidence="15">
    <location>
        <position position="211"/>
    </location>
    <ligand>
        <name>NADP(+)</name>
        <dbReference type="ChEBI" id="CHEBI:58349"/>
    </ligand>
</feature>
<comment type="pathway">
    <text evidence="2 13">Cofactor biosynthesis; riboflavin biosynthesis; 5-amino-6-(D-ribitylamino)uracil from GTP: step 2/4.</text>
</comment>
<dbReference type="NCBIfam" id="TIGR00227">
    <property type="entry name" value="ribD_Cterm"/>
    <property type="match status" value="1"/>
</dbReference>
<feature type="binding site" evidence="15">
    <location>
        <position position="218"/>
    </location>
    <ligand>
        <name>substrate</name>
    </ligand>
</feature>
<feature type="binding site" evidence="16">
    <location>
        <position position="58"/>
    </location>
    <ligand>
        <name>Zn(2+)</name>
        <dbReference type="ChEBI" id="CHEBI:29105"/>
        <note>catalytic</note>
    </ligand>
</feature>
<evidence type="ECO:0000256" key="3">
    <source>
        <dbReference type="ARBA" id="ARBA00004910"/>
    </source>
</evidence>
<dbReference type="GO" id="GO:0008703">
    <property type="term" value="F:5-amino-6-(5-phosphoribosylamino)uracil reductase activity"/>
    <property type="evidence" value="ECO:0007669"/>
    <property type="project" value="UniProtKB-EC"/>
</dbReference>
<dbReference type="SUPFAM" id="SSF53597">
    <property type="entry name" value="Dihydrofolate reductase-like"/>
    <property type="match status" value="1"/>
</dbReference>
<dbReference type="SUPFAM" id="SSF53927">
    <property type="entry name" value="Cytidine deaminase-like"/>
    <property type="match status" value="1"/>
</dbReference>
<dbReference type="PANTHER" id="PTHR38011:SF7">
    <property type="entry name" value="2,5-DIAMINO-6-RIBOSYLAMINO-4(3H)-PYRIMIDINONE 5'-PHOSPHATE REDUCTASE"/>
    <property type="match status" value="1"/>
</dbReference>
<feature type="binding site" evidence="15">
    <location>
        <position position="195"/>
    </location>
    <ligand>
        <name>NADP(+)</name>
        <dbReference type="ChEBI" id="CHEBI:58349"/>
    </ligand>
</feature>
<dbReference type="NCBIfam" id="TIGR00326">
    <property type="entry name" value="eubact_ribD"/>
    <property type="match status" value="1"/>
</dbReference>
<dbReference type="InterPro" id="IPR011549">
    <property type="entry name" value="RibD_C"/>
</dbReference>
<feature type="active site" description="Proton donor" evidence="14">
    <location>
        <position position="60"/>
    </location>
</feature>
<evidence type="ECO:0000256" key="8">
    <source>
        <dbReference type="ARBA" id="ARBA00022801"/>
    </source>
</evidence>
<organism evidence="18 19">
    <name type="scientific">Ruminobacter amylophilus</name>
    <dbReference type="NCBI Taxonomy" id="867"/>
    <lineage>
        <taxon>Bacteria</taxon>
        <taxon>Pseudomonadati</taxon>
        <taxon>Pseudomonadota</taxon>
        <taxon>Gammaproteobacteria</taxon>
        <taxon>Aeromonadales</taxon>
        <taxon>Succinivibrionaceae</taxon>
        <taxon>Ruminobacter</taxon>
    </lineage>
</organism>